<dbReference type="InParanoid" id="A0A674AB66"/>
<feature type="compositionally biased region" description="Polar residues" evidence="4">
    <location>
        <begin position="992"/>
        <end position="1010"/>
    </location>
</feature>
<dbReference type="AlphaFoldDB" id="A0A674AB66"/>
<dbReference type="InterPro" id="IPR005113">
    <property type="entry name" value="uDENN_dom"/>
</dbReference>
<evidence type="ECO:0000259" key="5">
    <source>
        <dbReference type="PROSITE" id="PS50211"/>
    </source>
</evidence>
<evidence type="ECO:0000313" key="7">
    <source>
        <dbReference type="Proteomes" id="UP000472277"/>
    </source>
</evidence>
<feature type="compositionally biased region" description="Low complexity" evidence="4">
    <location>
        <begin position="831"/>
        <end position="840"/>
    </location>
</feature>
<dbReference type="GO" id="GO:0005085">
    <property type="term" value="F:guanyl-nucleotide exchange factor activity"/>
    <property type="evidence" value="ECO:0007669"/>
    <property type="project" value="UniProtKB-KW"/>
</dbReference>
<dbReference type="GO" id="GO:0005829">
    <property type="term" value="C:cytosol"/>
    <property type="evidence" value="ECO:0007669"/>
    <property type="project" value="TreeGrafter"/>
</dbReference>
<feature type="region of interest" description="Disordered" evidence="4">
    <location>
        <begin position="615"/>
        <end position="634"/>
    </location>
</feature>
<dbReference type="PANTHER" id="PTHR13196">
    <property type="entry name" value="DENN DOMAIN-CONTAINING"/>
    <property type="match status" value="1"/>
</dbReference>
<evidence type="ECO:0000256" key="1">
    <source>
        <dbReference type="ARBA" id="ARBA00004132"/>
    </source>
</evidence>
<dbReference type="PROSITE" id="PS50211">
    <property type="entry name" value="DENN"/>
    <property type="match status" value="1"/>
</dbReference>
<dbReference type="SMART" id="SM00801">
    <property type="entry name" value="dDENN"/>
    <property type="match status" value="1"/>
</dbReference>
<feature type="compositionally biased region" description="Basic and acidic residues" evidence="4">
    <location>
        <begin position="776"/>
        <end position="790"/>
    </location>
</feature>
<keyword evidence="2" id="KW-0344">Guanine-nucleotide releasing factor</keyword>
<feature type="domain" description="UDENN" evidence="5">
    <location>
        <begin position="17"/>
        <end position="406"/>
    </location>
</feature>
<dbReference type="InterPro" id="IPR005112">
    <property type="entry name" value="dDENN_dom"/>
</dbReference>
<dbReference type="GO" id="GO:0006897">
    <property type="term" value="P:endocytosis"/>
    <property type="evidence" value="ECO:0007669"/>
    <property type="project" value="TreeGrafter"/>
</dbReference>
<dbReference type="Pfam" id="PF03456">
    <property type="entry name" value="uDENN"/>
    <property type="match status" value="1"/>
</dbReference>
<reference evidence="6" key="1">
    <citation type="submission" date="2025-08" db="UniProtKB">
        <authorList>
            <consortium name="Ensembl"/>
        </authorList>
    </citation>
    <scope>IDENTIFICATION</scope>
</reference>
<accession>A0A674AB66</accession>
<feature type="compositionally biased region" description="Basic and acidic residues" evidence="4">
    <location>
        <begin position="671"/>
        <end position="766"/>
    </location>
</feature>
<evidence type="ECO:0000313" key="6">
    <source>
        <dbReference type="Ensembl" id="ENSSTUP00000055536.1"/>
    </source>
</evidence>
<keyword evidence="7" id="KW-1185">Reference proteome</keyword>
<gene>
    <name evidence="6" type="primary">dennd1c</name>
</gene>
<keyword evidence="3" id="KW-0968">Cytoplasmic vesicle</keyword>
<feature type="compositionally biased region" description="Basic and acidic residues" evidence="4">
    <location>
        <begin position="806"/>
        <end position="829"/>
    </location>
</feature>
<dbReference type="Ensembl" id="ENSSTUT00000058096.1">
    <property type="protein sequence ID" value="ENSSTUP00000055536.1"/>
    <property type="gene ID" value="ENSSTUG00000023571.1"/>
</dbReference>
<dbReference type="FunFam" id="3.40.50.11500:FF:000001">
    <property type="entry name" value="Putative DENN domain-containing protein 1A"/>
    <property type="match status" value="1"/>
</dbReference>
<name>A0A674AB66_SALTR</name>
<dbReference type="InterPro" id="IPR040032">
    <property type="entry name" value="DENND1A/B/C"/>
</dbReference>
<dbReference type="Gene3D" id="6.10.140.1000">
    <property type="match status" value="1"/>
</dbReference>
<dbReference type="InterPro" id="IPR043153">
    <property type="entry name" value="DENN_C"/>
</dbReference>
<organism evidence="6 7">
    <name type="scientific">Salmo trutta</name>
    <name type="common">Brown trout</name>
    <dbReference type="NCBI Taxonomy" id="8032"/>
    <lineage>
        <taxon>Eukaryota</taxon>
        <taxon>Metazoa</taxon>
        <taxon>Chordata</taxon>
        <taxon>Craniata</taxon>
        <taxon>Vertebrata</taxon>
        <taxon>Euteleostomi</taxon>
        <taxon>Actinopterygii</taxon>
        <taxon>Neopterygii</taxon>
        <taxon>Teleostei</taxon>
        <taxon>Protacanthopterygii</taxon>
        <taxon>Salmoniformes</taxon>
        <taxon>Salmonidae</taxon>
        <taxon>Salmoninae</taxon>
        <taxon>Salmo</taxon>
    </lineage>
</organism>
<feature type="compositionally biased region" description="Polar residues" evidence="4">
    <location>
        <begin position="954"/>
        <end position="982"/>
    </location>
</feature>
<comment type="subcellular location">
    <subcellularLocation>
        <location evidence="1">Cytoplasmic vesicle</location>
        <location evidence="1">Clathrin-coated vesicle</location>
    </subcellularLocation>
</comment>
<feature type="region of interest" description="Disordered" evidence="4">
    <location>
        <begin position="641"/>
        <end position="1027"/>
    </location>
</feature>
<dbReference type="Proteomes" id="UP000472277">
    <property type="component" value="Chromosome 38"/>
</dbReference>
<dbReference type="Gene3D" id="3.30.450.200">
    <property type="match status" value="1"/>
</dbReference>
<dbReference type="FunFam" id="3.30.450.200:FF:000003">
    <property type="entry name" value="DENN domain containing 1A"/>
    <property type="match status" value="1"/>
</dbReference>
<dbReference type="GeneTree" id="ENSGT00940000166336"/>
<reference evidence="6" key="2">
    <citation type="submission" date="2025-09" db="UniProtKB">
        <authorList>
            <consortium name="Ensembl"/>
        </authorList>
    </citation>
    <scope>IDENTIFICATION</scope>
</reference>
<dbReference type="InterPro" id="IPR001194">
    <property type="entry name" value="cDENN_dom"/>
</dbReference>
<feature type="compositionally biased region" description="Acidic residues" evidence="4">
    <location>
        <begin position="553"/>
        <end position="562"/>
    </location>
</feature>
<evidence type="ECO:0000256" key="2">
    <source>
        <dbReference type="ARBA" id="ARBA00022658"/>
    </source>
</evidence>
<dbReference type="GO" id="GO:0030136">
    <property type="term" value="C:clathrin-coated vesicle"/>
    <property type="evidence" value="ECO:0007669"/>
    <property type="project" value="UniProtKB-SubCell"/>
</dbReference>
<dbReference type="Pfam" id="PF02141">
    <property type="entry name" value="DENN"/>
    <property type="match status" value="1"/>
</dbReference>
<dbReference type="Pfam" id="PF03455">
    <property type="entry name" value="dDENN"/>
    <property type="match status" value="1"/>
</dbReference>
<proteinExistence type="predicted"/>
<evidence type="ECO:0000256" key="4">
    <source>
        <dbReference type="SAM" id="MobiDB-lite"/>
    </source>
</evidence>
<dbReference type="PANTHER" id="PTHR13196:SF25">
    <property type="entry name" value="DENN DOMAIN-CONTAINING PROTEIN 1C"/>
    <property type="match status" value="1"/>
</dbReference>
<dbReference type="GO" id="GO:0032456">
    <property type="term" value="P:endocytic recycling"/>
    <property type="evidence" value="ECO:0007669"/>
    <property type="project" value="TreeGrafter"/>
</dbReference>
<protein>
    <submittedName>
        <fullName evidence="6">DENN domain containing 1C</fullName>
    </submittedName>
</protein>
<feature type="compositionally biased region" description="Basic and acidic residues" evidence="4">
    <location>
        <begin position="869"/>
        <end position="879"/>
    </location>
</feature>
<evidence type="ECO:0000256" key="3">
    <source>
        <dbReference type="ARBA" id="ARBA00023329"/>
    </source>
</evidence>
<dbReference type="Gene3D" id="3.40.50.11500">
    <property type="match status" value="1"/>
</dbReference>
<feature type="region of interest" description="Disordered" evidence="4">
    <location>
        <begin position="480"/>
        <end position="562"/>
    </location>
</feature>
<dbReference type="GO" id="GO:1901981">
    <property type="term" value="F:phosphatidylinositol phosphate binding"/>
    <property type="evidence" value="ECO:0007669"/>
    <property type="project" value="TreeGrafter"/>
</dbReference>
<sequence>MVLLCVSVFRENPDRTFYWFFEASCPIARDKDPDVLFQYPEDFSDEESRQTLPRFCFPYDIERVRDVVAVQHFTFVLTDLEGCQRFGFCRLTSSSHTCLCMLSYLPWFEVFYKLLNNLADYLTKGQTNEMRELLAALYTHPLPLAVGSVTLQLGEKLLVRTEMPRPAGHAPLTPGKGQEGVPYFIAPDPRGLPSIPESRNLTELVVAVDVSNLLQLYASMLFERRILILSSKLSTLTACVHALSAVLYPMYWQHIFIPVLPPHLLDYCCAPMPFLIGVHSSLTERVRSRGLEDVVILNVDTNTIEAPFDDLKKIPADVVSGLKLSLKRQAASAGVGVAKAFLRAQALLFGGYGDALKGNTNGQVMFCEEVFLDHRSSSMRQFLQSAVHLQLFKQFIDGRLELLNRGIEPDDLFEQEMLQCGTAEAGSTKAYHQLVGNLKKGGGALILNVKSKTHMYKSAKRGLRNFLSPKEHDDILSLKRGNSVSGTHTHRRKQSDCLQSRLPITQHFGKSRPRRPVNKQGCLLDDENTQENRDTWEEDWQDSAVSGPVADPELQEEEGGDSGMCDPEEMDLLGEIFDTLSARSSHDRGLLYGTRSLDLFGPDTTDYIRQRGLATPSQESLGVSIGGSGSLHSWNQEEGLHYMGEGPEQTDDSDWLGEGQALSEEASETPQGRREGGRREEEWREEGRREEGRREEEWREEGRREEARREEGRREEGRREEEWREEGRREEGRREEEWREEGRREEGMEKGLVEAEELKVRKEVGMERWNVLRQGGQDEQRMEERKRDEDIPMEPEIQSECMGENGKGKEVEGEKEREKMQNYKGKDQQQGEENQGQGQERGPKTPGELPRNRGPRPGTESRAGAGAVEDNHREGDRLTPKSTAFPGPENGTATPASKQPLGQLEREEKGEEIEVGPTPLSPSVPSAVALFQSPASVQTLHGKAQTRGSPKLSKPSNTPRTWDTIQKSCPQEPNNTQVSNNDRAGPVIATPVLTTPINNQSEPGGNTTAQEDPPPVKVSELKKRFEA</sequence>
<dbReference type="SMART" id="SM00800">
    <property type="entry name" value="uDENN"/>
    <property type="match status" value="1"/>
</dbReference>
<dbReference type="SMART" id="SM00799">
    <property type="entry name" value="DENN"/>
    <property type="match status" value="1"/>
</dbReference>
<dbReference type="InterPro" id="IPR037516">
    <property type="entry name" value="Tripartite_DENN"/>
</dbReference>